<name>A0A7C8GUI7_9BACI</name>
<feature type="domain" description="XdhC- CoxI" evidence="1">
    <location>
        <begin position="19"/>
        <end position="63"/>
    </location>
</feature>
<dbReference type="OrthoDB" id="9773039at2"/>
<evidence type="ECO:0000259" key="1">
    <source>
        <dbReference type="Pfam" id="PF02625"/>
    </source>
</evidence>
<evidence type="ECO:0000313" key="4">
    <source>
        <dbReference type="Proteomes" id="UP000480246"/>
    </source>
</evidence>
<dbReference type="Gene3D" id="3.40.50.720">
    <property type="entry name" value="NAD(P)-binding Rossmann-like Domain"/>
    <property type="match status" value="1"/>
</dbReference>
<proteinExistence type="predicted"/>
<dbReference type="Pfam" id="PF02625">
    <property type="entry name" value="XdhC_CoxI"/>
    <property type="match status" value="1"/>
</dbReference>
<comment type="caution">
    <text evidence="3">The sequence shown here is derived from an EMBL/GenBank/DDBJ whole genome shotgun (WGS) entry which is preliminary data.</text>
</comment>
<dbReference type="InterPro" id="IPR027051">
    <property type="entry name" value="XdhC_Rossmann_dom"/>
</dbReference>
<gene>
    <name evidence="3" type="ORF">F9U64_05840</name>
</gene>
<evidence type="ECO:0000313" key="3">
    <source>
        <dbReference type="EMBL" id="KAB8138259.1"/>
    </source>
</evidence>
<dbReference type="Proteomes" id="UP000480246">
    <property type="component" value="Unassembled WGS sequence"/>
</dbReference>
<keyword evidence="4" id="KW-1185">Reference proteome</keyword>
<dbReference type="InterPro" id="IPR052698">
    <property type="entry name" value="MoCofactor_Util/Proc"/>
</dbReference>
<dbReference type="InterPro" id="IPR003777">
    <property type="entry name" value="XdhC_CoxI"/>
</dbReference>
<accession>A0A7C8GUI7</accession>
<dbReference type="RefSeq" id="WP_153402070.1">
    <property type="nucleotide sequence ID" value="NZ_ML762426.1"/>
</dbReference>
<organism evidence="3 4">
    <name type="scientific">Gracilibacillus oryzae</name>
    <dbReference type="NCBI Taxonomy" id="1672701"/>
    <lineage>
        <taxon>Bacteria</taxon>
        <taxon>Bacillati</taxon>
        <taxon>Bacillota</taxon>
        <taxon>Bacilli</taxon>
        <taxon>Bacillales</taxon>
        <taxon>Bacillaceae</taxon>
        <taxon>Gracilibacillus</taxon>
    </lineage>
</organism>
<dbReference type="PANTHER" id="PTHR30388">
    <property type="entry name" value="ALDEHYDE OXIDOREDUCTASE MOLYBDENUM COFACTOR ASSEMBLY PROTEIN"/>
    <property type="match status" value="1"/>
</dbReference>
<protein>
    <submittedName>
        <fullName evidence="3">XdhC family protein</fullName>
    </submittedName>
</protein>
<sequence>MIDIHEILEHVSSDADEKFLATIVHVDGSAYKKEGAMMLVRKDGTRIGMLSGGCLEEDIVARIEHSEFGSKPEMIIYDMKEEDEQLWGQNTGCNGVISVLIEPVTKLLQQDLAQVKKKLDKGQNVILLKEIPDEESEMNYLFYTEGGQIIGRKGVWLENLIPFIPGGAATGTKKIGQSGKRVYVAQLKAKPRLLIFGANDDVKPLVRLAANVGFRVEIASWQEAYCHEANFPDASHFYIGFPNELERQLTFSVRDFIILQTHNFQRDQELLAFLKEKNLQYIGILGSKRRTKRLLGCENFPDNVYSPVGLSIGAQGPEEIAVSIVAELIQQKYKLKGAAIRESG</sequence>
<dbReference type="AlphaFoldDB" id="A0A7C8GUI7"/>
<evidence type="ECO:0000259" key="2">
    <source>
        <dbReference type="Pfam" id="PF13478"/>
    </source>
</evidence>
<dbReference type="EMBL" id="WEID01000022">
    <property type="protein sequence ID" value="KAB8138259.1"/>
    <property type="molecule type" value="Genomic_DNA"/>
</dbReference>
<dbReference type="PANTHER" id="PTHR30388:SF6">
    <property type="entry name" value="XANTHINE DEHYDROGENASE SUBUNIT A-RELATED"/>
    <property type="match status" value="1"/>
</dbReference>
<dbReference type="Pfam" id="PF13478">
    <property type="entry name" value="XdhC_C"/>
    <property type="match status" value="1"/>
</dbReference>
<feature type="domain" description="XdhC Rossmann" evidence="2">
    <location>
        <begin position="193"/>
        <end position="328"/>
    </location>
</feature>
<reference evidence="3 4" key="1">
    <citation type="submission" date="2019-10" db="EMBL/GenBank/DDBJ databases">
        <title>Gracilibacillus sp. nov. isolated from rice seeds.</title>
        <authorList>
            <person name="He S."/>
        </authorList>
    </citation>
    <scope>NUCLEOTIDE SEQUENCE [LARGE SCALE GENOMIC DNA]</scope>
    <source>
        <strain evidence="3 4">TD8</strain>
    </source>
</reference>